<organism evidence="2 3">
    <name type="scientific">Aromia moschata</name>
    <dbReference type="NCBI Taxonomy" id="1265417"/>
    <lineage>
        <taxon>Eukaryota</taxon>
        <taxon>Metazoa</taxon>
        <taxon>Ecdysozoa</taxon>
        <taxon>Arthropoda</taxon>
        <taxon>Hexapoda</taxon>
        <taxon>Insecta</taxon>
        <taxon>Pterygota</taxon>
        <taxon>Neoptera</taxon>
        <taxon>Endopterygota</taxon>
        <taxon>Coleoptera</taxon>
        <taxon>Polyphaga</taxon>
        <taxon>Cucujiformia</taxon>
        <taxon>Chrysomeloidea</taxon>
        <taxon>Cerambycidae</taxon>
        <taxon>Cerambycinae</taxon>
        <taxon>Callichromatini</taxon>
        <taxon>Aromia</taxon>
    </lineage>
</organism>
<keyword evidence="3" id="KW-1185">Reference proteome</keyword>
<feature type="compositionally biased region" description="Pro residues" evidence="1">
    <location>
        <begin position="292"/>
        <end position="301"/>
    </location>
</feature>
<proteinExistence type="predicted"/>
<feature type="compositionally biased region" description="Low complexity" evidence="1">
    <location>
        <begin position="44"/>
        <end position="70"/>
    </location>
</feature>
<accession>A0AAV8XW21</accession>
<evidence type="ECO:0000313" key="2">
    <source>
        <dbReference type="EMBL" id="KAJ8943116.1"/>
    </source>
</evidence>
<dbReference type="EMBL" id="JAPWTK010000301">
    <property type="protein sequence ID" value="KAJ8943116.1"/>
    <property type="molecule type" value="Genomic_DNA"/>
</dbReference>
<feature type="compositionally biased region" description="Low complexity" evidence="1">
    <location>
        <begin position="1"/>
        <end position="13"/>
    </location>
</feature>
<feature type="compositionally biased region" description="Low complexity" evidence="1">
    <location>
        <begin position="122"/>
        <end position="132"/>
    </location>
</feature>
<name>A0AAV8XW21_9CUCU</name>
<evidence type="ECO:0000313" key="3">
    <source>
        <dbReference type="Proteomes" id="UP001162162"/>
    </source>
</evidence>
<feature type="compositionally biased region" description="Pro residues" evidence="1">
    <location>
        <begin position="267"/>
        <end position="284"/>
    </location>
</feature>
<dbReference type="AlphaFoldDB" id="A0AAV8XW21"/>
<protein>
    <submittedName>
        <fullName evidence="2">Uncharacterized protein</fullName>
    </submittedName>
</protein>
<dbReference type="Proteomes" id="UP001162162">
    <property type="component" value="Unassembled WGS sequence"/>
</dbReference>
<feature type="compositionally biased region" description="Polar residues" evidence="1">
    <location>
        <begin position="133"/>
        <end position="142"/>
    </location>
</feature>
<gene>
    <name evidence="2" type="ORF">NQ318_011883</name>
</gene>
<reference evidence="2" key="1">
    <citation type="journal article" date="2023" name="Insect Mol. Biol.">
        <title>Genome sequencing provides insights into the evolution of gene families encoding plant cell wall-degrading enzymes in longhorned beetles.</title>
        <authorList>
            <person name="Shin N.R."/>
            <person name="Okamura Y."/>
            <person name="Kirsch R."/>
            <person name="Pauchet Y."/>
        </authorList>
    </citation>
    <scope>NUCLEOTIDE SEQUENCE</scope>
    <source>
        <strain evidence="2">AMC_N1</strain>
    </source>
</reference>
<feature type="compositionally biased region" description="Polar residues" evidence="1">
    <location>
        <begin position="206"/>
        <end position="219"/>
    </location>
</feature>
<feature type="region of interest" description="Disordered" evidence="1">
    <location>
        <begin position="1"/>
        <end position="328"/>
    </location>
</feature>
<comment type="caution">
    <text evidence="2">The sequence shown here is derived from an EMBL/GenBank/DDBJ whole genome shotgun (WGS) entry which is preliminary data.</text>
</comment>
<sequence length="328" mass="33741">MNPQYLPPQQLGGPPQGFAPNRMSPGLGTQTFQNVPLGPPKPGQMPSGPMQGGAPPTHSPSGGAGAPLSGNMGPIGQMHSSGPMPNMGGPPPKSQIPSSQLPPAQMPHSQLPPSQLPPSQLPPLQGQAPPDQRNTATPQNNPFGPPPSKPGLADLPPASVQNGALQFPEWSPTHSEWPSLGALLTQLPPSTHQNNPPLTFAPPPQNSLQGSHTQNQFTQPPLPGGPAPVNQNMPPRPGLNQQSQFMQPPGGAIPGSNQPPLNQYQQPPLPTGAPSGPPSGPNYPPVGQYGQPPLPGGPPPGNQYGHPAAQGDLQPVRISPILPFPEAP</sequence>
<feature type="compositionally biased region" description="Polar residues" evidence="1">
    <location>
        <begin position="187"/>
        <end position="197"/>
    </location>
</feature>
<feature type="compositionally biased region" description="Polar residues" evidence="1">
    <location>
        <begin position="229"/>
        <end position="246"/>
    </location>
</feature>
<feature type="compositionally biased region" description="Low complexity" evidence="1">
    <location>
        <begin position="78"/>
        <end position="87"/>
    </location>
</feature>
<evidence type="ECO:0000256" key="1">
    <source>
        <dbReference type="SAM" id="MobiDB-lite"/>
    </source>
</evidence>